<protein>
    <submittedName>
        <fullName evidence="1">Uncharacterized protein</fullName>
    </submittedName>
</protein>
<organism evidence="1 2">
    <name type="scientific">Sporosarcina newyorkensis</name>
    <dbReference type="NCBI Taxonomy" id="759851"/>
    <lineage>
        <taxon>Bacteria</taxon>
        <taxon>Bacillati</taxon>
        <taxon>Bacillota</taxon>
        <taxon>Bacilli</taxon>
        <taxon>Bacillales</taxon>
        <taxon>Caryophanaceae</taxon>
        <taxon>Sporosarcina</taxon>
    </lineage>
</organism>
<dbReference type="EMBL" id="FUYJ01000001">
    <property type="protein sequence ID" value="SKA89830.1"/>
    <property type="molecule type" value="Genomic_DNA"/>
</dbReference>
<gene>
    <name evidence="1" type="ORF">SAMN04244570_0889</name>
</gene>
<dbReference type="Proteomes" id="UP000190042">
    <property type="component" value="Unassembled WGS sequence"/>
</dbReference>
<reference evidence="2" key="1">
    <citation type="submission" date="2017-02" db="EMBL/GenBank/DDBJ databases">
        <authorList>
            <person name="Varghese N."/>
            <person name="Submissions S."/>
        </authorList>
    </citation>
    <scope>NUCLEOTIDE SEQUENCE [LARGE SCALE GENOMIC DNA]</scope>
    <source>
        <strain evidence="2">DSM 23966</strain>
    </source>
</reference>
<dbReference type="RefSeq" id="WP_078816679.1">
    <property type="nucleotide sequence ID" value="NZ_FUYJ01000001.1"/>
</dbReference>
<accession>A0A1T4XJX5</accession>
<evidence type="ECO:0000313" key="2">
    <source>
        <dbReference type="Proteomes" id="UP000190042"/>
    </source>
</evidence>
<name>A0A1T4XJX5_9BACL</name>
<evidence type="ECO:0000313" key="1">
    <source>
        <dbReference type="EMBL" id="SKA89830.1"/>
    </source>
</evidence>
<keyword evidence="2" id="KW-1185">Reference proteome</keyword>
<dbReference type="AlphaFoldDB" id="A0A1T4XJX5"/>
<proteinExistence type="predicted"/>
<sequence>MEHLKINGYIVKVDKRKTKELYKELPLVSEKAHCGCPECSYYARAIMQTTPDIKQFFDQLGIDPRKEAEVWRAAKNEDGTYYYVADYHFMGEIQDVSELDWIEIDGAFFGLTNFTGNLHSSMIPDTFLSPIVELIVRINLRSDF</sequence>